<dbReference type="GO" id="GO:0005737">
    <property type="term" value="C:cytoplasm"/>
    <property type="evidence" value="ECO:0007669"/>
    <property type="project" value="TreeGrafter"/>
</dbReference>
<evidence type="ECO:0000259" key="2">
    <source>
        <dbReference type="Pfam" id="PF10264"/>
    </source>
</evidence>
<dbReference type="GO" id="GO:0000977">
    <property type="term" value="F:RNA polymerase II transcription regulatory region sequence-specific DNA binding"/>
    <property type="evidence" value="ECO:0007669"/>
    <property type="project" value="TreeGrafter"/>
</dbReference>
<dbReference type="Pfam" id="PF10264">
    <property type="entry name" value="WHD_Storkhead"/>
    <property type="match status" value="1"/>
</dbReference>
<dbReference type="GO" id="GO:0005634">
    <property type="term" value="C:nucleus"/>
    <property type="evidence" value="ECO:0007669"/>
    <property type="project" value="TreeGrafter"/>
</dbReference>
<feature type="compositionally biased region" description="Basic and acidic residues" evidence="1">
    <location>
        <begin position="187"/>
        <end position="202"/>
    </location>
</feature>
<gene>
    <name evidence="3" type="primary">STOX1</name>
    <name evidence="3" type="ORF">TNIN_168901</name>
</gene>
<feature type="region of interest" description="Disordered" evidence="1">
    <location>
        <begin position="532"/>
        <end position="567"/>
    </location>
</feature>
<dbReference type="PANTHER" id="PTHR22437:SF0">
    <property type="entry name" value="FI21431P1"/>
    <property type="match status" value="1"/>
</dbReference>
<name>A0A8X7C225_9ARAC</name>
<organism evidence="3 4">
    <name type="scientific">Trichonephila inaurata madagascariensis</name>
    <dbReference type="NCBI Taxonomy" id="2747483"/>
    <lineage>
        <taxon>Eukaryota</taxon>
        <taxon>Metazoa</taxon>
        <taxon>Ecdysozoa</taxon>
        <taxon>Arthropoda</taxon>
        <taxon>Chelicerata</taxon>
        <taxon>Arachnida</taxon>
        <taxon>Araneae</taxon>
        <taxon>Araneomorphae</taxon>
        <taxon>Entelegynae</taxon>
        <taxon>Araneoidea</taxon>
        <taxon>Nephilidae</taxon>
        <taxon>Trichonephila</taxon>
        <taxon>Trichonephila inaurata</taxon>
    </lineage>
</organism>
<proteinExistence type="predicted"/>
<feature type="compositionally biased region" description="Low complexity" evidence="1">
    <location>
        <begin position="540"/>
        <end position="557"/>
    </location>
</feature>
<keyword evidence="4" id="KW-1185">Reference proteome</keyword>
<feature type="compositionally biased region" description="Polar residues" evidence="1">
    <location>
        <begin position="259"/>
        <end position="272"/>
    </location>
</feature>
<feature type="compositionally biased region" description="Polar residues" evidence="1">
    <location>
        <begin position="170"/>
        <end position="183"/>
    </location>
</feature>
<protein>
    <submittedName>
        <fullName evidence="3">Storkhead-box protein 1</fullName>
    </submittedName>
</protein>
<feature type="compositionally biased region" description="Basic and acidic residues" evidence="1">
    <location>
        <begin position="318"/>
        <end position="330"/>
    </location>
</feature>
<dbReference type="EMBL" id="BMAV01008719">
    <property type="protein sequence ID" value="GFY52500.1"/>
    <property type="molecule type" value="Genomic_DNA"/>
</dbReference>
<dbReference type="AlphaFoldDB" id="A0A8X7C225"/>
<dbReference type="InterPro" id="IPR040126">
    <property type="entry name" value="STOX1/2"/>
</dbReference>
<reference evidence="3" key="1">
    <citation type="submission" date="2020-08" db="EMBL/GenBank/DDBJ databases">
        <title>Multicomponent nature underlies the extraordinary mechanical properties of spider dragline silk.</title>
        <authorList>
            <person name="Kono N."/>
            <person name="Nakamura H."/>
            <person name="Mori M."/>
            <person name="Yoshida Y."/>
            <person name="Ohtoshi R."/>
            <person name="Malay A.D."/>
            <person name="Moran D.A.P."/>
            <person name="Tomita M."/>
            <person name="Numata K."/>
            <person name="Arakawa K."/>
        </authorList>
    </citation>
    <scope>NUCLEOTIDE SEQUENCE</scope>
</reference>
<dbReference type="Proteomes" id="UP000886998">
    <property type="component" value="Unassembled WGS sequence"/>
</dbReference>
<evidence type="ECO:0000256" key="1">
    <source>
        <dbReference type="SAM" id="MobiDB-lite"/>
    </source>
</evidence>
<dbReference type="PANTHER" id="PTHR22437">
    <property type="entry name" value="WINGED HELIX DOMAIN-CONTAINING PROTEIN"/>
    <property type="match status" value="1"/>
</dbReference>
<feature type="compositionally biased region" description="Polar residues" evidence="1">
    <location>
        <begin position="602"/>
        <end position="631"/>
    </location>
</feature>
<feature type="region of interest" description="Disordered" evidence="1">
    <location>
        <begin position="162"/>
        <end position="338"/>
    </location>
</feature>
<feature type="compositionally biased region" description="Low complexity" evidence="1">
    <location>
        <begin position="286"/>
        <end position="299"/>
    </location>
</feature>
<comment type="caution">
    <text evidence="3">The sequence shown here is derived from an EMBL/GenBank/DDBJ whole genome shotgun (WGS) entry which is preliminary data.</text>
</comment>
<feature type="region of interest" description="Disordered" evidence="1">
    <location>
        <begin position="595"/>
        <end position="657"/>
    </location>
</feature>
<accession>A0A8X7C225</accession>
<sequence length="657" mass="72515">MSLVAQTQFAPLPEALCKVVYDLTSEGIIASMQVISKRLKTTFPEITVPSDDILYKTLGTLIKERKLYHTGSGYSVVTPDTFRLLAMSPPLERQMLLTNEEAIVRLHGTAYAVDDGRTACTQTKQQEILTTWSSAERIVEPRKPGTPIGKLKRCHSLKLLRSRDKEKLSRSNSFKSTGTSPGPNQDFRSDIENTDIIKKEKSPSMFSKWFRRGRSDKSRAKTKGTSSSTQFPPRDWSDPDYGRSSSLNRTSSKDRHSQHLSSTPATPRLSNRNSHRQPPSDIYHYRSSSLSRKASPSPKQETPQAVSSKSPHQAKPPKPPEEQVKIRPRYESPFSPFSSRRKAQSLLMANEKYNNTTSNGAPTLVNGKISPYQSTDIIKSYPINNQTSFNSPLQKNDVPIGLRRPSSLVSNLTTPNIAVTEPIKQQPSMRVIPRLSLTPKEISPPNKGQFPTQTSTKTIVSNVKSTDTLTKTLPANGKEIKLGTTVDVEISLGKFPQNSKILTTDLDSPVKNDHLKIATTWNQSIKSNNMKLSDLSNKSNTGIPKLTTTTNITTSLTHGPSKEGQRTLNTTETVINESIKRNPASQRTTLLECVTGRDSPSKDTVCSSSPRSTMTSDAKSEFFSESPNTTAEVHISKDDSGFSSSASTSRPMSVSPC</sequence>
<dbReference type="OrthoDB" id="6426984at2759"/>
<dbReference type="GO" id="GO:0006357">
    <property type="term" value="P:regulation of transcription by RNA polymerase II"/>
    <property type="evidence" value="ECO:0007669"/>
    <property type="project" value="InterPro"/>
</dbReference>
<evidence type="ECO:0000313" key="3">
    <source>
        <dbReference type="EMBL" id="GFY52500.1"/>
    </source>
</evidence>
<dbReference type="InterPro" id="IPR019391">
    <property type="entry name" value="Storkhead-box_WHD"/>
</dbReference>
<feature type="compositionally biased region" description="Polar residues" evidence="1">
    <location>
        <begin position="300"/>
        <end position="311"/>
    </location>
</feature>
<feature type="domain" description="Winged helix Storkhead-box1" evidence="2">
    <location>
        <begin position="1"/>
        <end position="79"/>
    </location>
</feature>
<evidence type="ECO:0000313" key="4">
    <source>
        <dbReference type="Proteomes" id="UP000886998"/>
    </source>
</evidence>